<reference evidence="1" key="1">
    <citation type="submission" date="2023-07" db="EMBL/GenBank/DDBJ databases">
        <authorList>
            <person name="Kim M.K."/>
        </authorList>
    </citation>
    <scope>NUCLEOTIDE SEQUENCE</scope>
    <source>
        <strain evidence="1">ASUV-10-1</strain>
    </source>
</reference>
<dbReference type="Proteomes" id="UP001176429">
    <property type="component" value="Unassembled WGS sequence"/>
</dbReference>
<dbReference type="EMBL" id="JAUQSY010000007">
    <property type="protein sequence ID" value="MDO7875531.1"/>
    <property type="molecule type" value="Genomic_DNA"/>
</dbReference>
<protein>
    <submittedName>
        <fullName evidence="1">Uncharacterized protein</fullName>
    </submittedName>
</protein>
<organism evidence="1 2">
    <name type="scientific">Hymenobacter aranciens</name>
    <dbReference type="NCBI Taxonomy" id="3063996"/>
    <lineage>
        <taxon>Bacteria</taxon>
        <taxon>Pseudomonadati</taxon>
        <taxon>Bacteroidota</taxon>
        <taxon>Cytophagia</taxon>
        <taxon>Cytophagales</taxon>
        <taxon>Hymenobacteraceae</taxon>
        <taxon>Hymenobacter</taxon>
    </lineage>
</organism>
<evidence type="ECO:0000313" key="2">
    <source>
        <dbReference type="Proteomes" id="UP001176429"/>
    </source>
</evidence>
<evidence type="ECO:0000313" key="1">
    <source>
        <dbReference type="EMBL" id="MDO7875531.1"/>
    </source>
</evidence>
<name>A0ABT9BFV1_9BACT</name>
<sequence>MLQIDDIKTEFGVYYRDGGQDVGRLLRRPFIPSLTEALFGLLPTDDTSYQMGKTELGRILQPFQKGWTPLGTLTATPIVLNQFPMKVDLEESPDVLETSWLGFLADKNLDRTQWPVVRYLVEQHVYSQLDEDYELNEIYFGKYAAPVAGAPGPAGTSMDGIRIIINRAIAAGKITPMVLGAIPTDIVDFCNYVEAFVEGFSARYASKGMEICMNTTLARRYAKGRQKKYGSDNNFTAPKPILDGLGNELVRIPVEFSNHSVVGLPSMGTSAKIWATPAENRKRLTKKTVNTKQVRIESAKRQVAIFTDFYKGVGFPLLEAVFTNDQDTATT</sequence>
<accession>A0ABT9BFV1</accession>
<gene>
    <name evidence="1" type="ORF">Q5H93_12375</name>
</gene>
<proteinExistence type="predicted"/>
<keyword evidence="2" id="KW-1185">Reference proteome</keyword>
<comment type="caution">
    <text evidence="1">The sequence shown here is derived from an EMBL/GenBank/DDBJ whole genome shotgun (WGS) entry which is preliminary data.</text>
</comment>